<dbReference type="RefSeq" id="WP_267676451.1">
    <property type="nucleotide sequence ID" value="NZ_CP113088.1"/>
</dbReference>
<dbReference type="InterPro" id="IPR013783">
    <property type="entry name" value="Ig-like_fold"/>
</dbReference>
<gene>
    <name evidence="1" type="ORF">N7U66_18610</name>
</gene>
<organism evidence="1 2">
    <name type="scientific">Lacinutrix neustonica</name>
    <dbReference type="NCBI Taxonomy" id="2980107"/>
    <lineage>
        <taxon>Bacteria</taxon>
        <taxon>Pseudomonadati</taxon>
        <taxon>Bacteroidota</taxon>
        <taxon>Flavobacteriia</taxon>
        <taxon>Flavobacteriales</taxon>
        <taxon>Flavobacteriaceae</taxon>
        <taxon>Lacinutrix</taxon>
    </lineage>
</organism>
<dbReference type="KEGG" id="lnu:N7U66_18610"/>
<proteinExistence type="predicted"/>
<reference evidence="1" key="1">
    <citation type="submission" date="2022-11" db="EMBL/GenBank/DDBJ databases">
        <title>Lacinutrix neustonica HL-RS19T sp. nov., isolated from the surface microlayer sample of brackish Lake Shihwa.</title>
        <authorList>
            <person name="Choi J.Y."/>
            <person name="Hwang C.Y."/>
        </authorList>
    </citation>
    <scope>NUCLEOTIDE SEQUENCE</scope>
    <source>
        <strain evidence="1">HL-RS19</strain>
    </source>
</reference>
<dbReference type="AlphaFoldDB" id="A0A9E8MUQ7"/>
<dbReference type="EMBL" id="CP113088">
    <property type="protein sequence ID" value="WAC01853.1"/>
    <property type="molecule type" value="Genomic_DNA"/>
</dbReference>
<protein>
    <recommendedName>
        <fullName evidence="3">Ig-like domain-containing protein</fullName>
    </recommendedName>
</protein>
<dbReference type="Proteomes" id="UP001164705">
    <property type="component" value="Chromosome"/>
</dbReference>
<evidence type="ECO:0000313" key="2">
    <source>
        <dbReference type="Proteomes" id="UP001164705"/>
    </source>
</evidence>
<keyword evidence="2" id="KW-1185">Reference proteome</keyword>
<accession>A0A9E8MUQ7</accession>
<evidence type="ECO:0000313" key="1">
    <source>
        <dbReference type="EMBL" id="WAC01853.1"/>
    </source>
</evidence>
<name>A0A9E8MUQ7_9FLAO</name>
<evidence type="ECO:0008006" key="3">
    <source>
        <dbReference type="Google" id="ProtNLM"/>
    </source>
</evidence>
<sequence>MVATNTSVCENDRITLDAFQPGINTYKWFIDGVEQLTQISSTFEVTASGTYTVEVTLENGCISVGEIVIEYSPNPTVTNSSLIACDDNQDGLTSYNLFNALDAVTQNNPDLGIMAFYTSMVDAEMQINPIQNPNNYNNISPMQTVFAEVFDLNTGCLAIAEIMLDRSTNTLNLPDFNTCDDATIDGFTTFNLYDIRSEIEPLVPANYNITFYTSITDAFAENNSIDGNFDNTIQQSQTIAVKVTTDTNQCYAITELTLRVLSTPKLMPDQTFIYCINRFPETVTLESGITNGMPSSYSFQWFLNGTDTGMTSATIEANDIGIYTVIVMSPNGCSNTREVTLTPSNAPTIESIAFTELTTNNTVTVTVSGDGDYEFALDTESDIYQHANTFLGIEPGFHTLFVRDKKGCGSASVEFSILGFPKFFTPNGDGYHDISATFRSQRAL</sequence>
<dbReference type="Gene3D" id="2.60.40.10">
    <property type="entry name" value="Immunoglobulins"/>
    <property type="match status" value="2"/>
</dbReference>